<dbReference type="AlphaFoldDB" id="A0A0F3MZH6"/>
<evidence type="ECO:0000313" key="1">
    <source>
        <dbReference type="EMBL" id="KJV61140.1"/>
    </source>
</evidence>
<keyword evidence="2" id="KW-1185">Reference proteome</keyword>
<organism evidence="1 2">
    <name type="scientific">Rickettsia amblyommatis str. Ac/Pa</name>
    <dbReference type="NCBI Taxonomy" id="1359164"/>
    <lineage>
        <taxon>Bacteria</taxon>
        <taxon>Pseudomonadati</taxon>
        <taxon>Pseudomonadota</taxon>
        <taxon>Alphaproteobacteria</taxon>
        <taxon>Rickettsiales</taxon>
        <taxon>Rickettsiaceae</taxon>
        <taxon>Rickettsieae</taxon>
        <taxon>Rickettsia</taxon>
        <taxon>spotted fever group</taxon>
    </lineage>
</organism>
<dbReference type="EMBL" id="LANR01000001">
    <property type="protein sequence ID" value="KJV61140.1"/>
    <property type="molecule type" value="Genomic_DNA"/>
</dbReference>
<dbReference type="Proteomes" id="UP000033556">
    <property type="component" value="Unassembled WGS sequence"/>
</dbReference>
<name>A0A0F3MZH6_RICAM</name>
<comment type="caution">
    <text evidence="1">The sequence shown here is derived from an EMBL/GenBank/DDBJ whole genome shotgun (WGS) entry which is preliminary data.</text>
</comment>
<gene>
    <name evidence="1" type="ORF">APHACPA_0141</name>
</gene>
<dbReference type="PATRIC" id="fig|1359164.3.peg.140"/>
<sequence>MGLKSISNYFKELIKDPNLEQNINLEKEAKLVADKHRLTKYIELSDNKNNNAVFSGKKHQRILLNYRFILPSIQVLPIKS</sequence>
<reference evidence="1 2" key="1">
    <citation type="submission" date="2015-01" db="EMBL/GenBank/DDBJ databases">
        <title>Genome Sequencing of Rickettsiales.</title>
        <authorList>
            <person name="Daugherty S.C."/>
            <person name="Su Q."/>
            <person name="Abolude K."/>
            <person name="Beier-Sexton M."/>
            <person name="Carlyon J.A."/>
            <person name="Carter R."/>
            <person name="Day N.P."/>
            <person name="Dumler S.J."/>
            <person name="Dyachenko V."/>
            <person name="Godinez A."/>
            <person name="Kurtti T.J."/>
            <person name="Lichay M."/>
            <person name="Mullins K.E."/>
            <person name="Ott S."/>
            <person name="Pappas-Brown V."/>
            <person name="Paris D.H."/>
            <person name="Patel P."/>
            <person name="Richards A.L."/>
            <person name="Sadzewicz L."/>
            <person name="Sears K."/>
            <person name="Seidman D."/>
            <person name="Sengamalay N."/>
            <person name="Stenos J."/>
            <person name="Tallon L.J."/>
            <person name="Vincent G."/>
            <person name="Fraser C.M."/>
            <person name="Munderloh U."/>
            <person name="Dunning-Hotopp J.C."/>
        </authorList>
    </citation>
    <scope>NUCLEOTIDE SEQUENCE [LARGE SCALE GENOMIC DNA]</scope>
    <source>
        <strain evidence="1 2">Ac/Pa</strain>
    </source>
</reference>
<proteinExistence type="predicted"/>
<protein>
    <submittedName>
        <fullName evidence="1">Uncharacterized protein</fullName>
    </submittedName>
</protein>
<accession>A0A0F3MZH6</accession>
<evidence type="ECO:0000313" key="2">
    <source>
        <dbReference type="Proteomes" id="UP000033556"/>
    </source>
</evidence>